<evidence type="ECO:0000256" key="1">
    <source>
        <dbReference type="ARBA" id="ARBA00022603"/>
    </source>
</evidence>
<dbReference type="InterPro" id="IPR029063">
    <property type="entry name" value="SAM-dependent_MTases_sf"/>
</dbReference>
<feature type="binding site" evidence="4">
    <location>
        <position position="139"/>
    </location>
    <ligand>
        <name>S-adenosyl-L-methionine</name>
        <dbReference type="ChEBI" id="CHEBI:59789"/>
    </ligand>
</feature>
<dbReference type="EMBL" id="ML210191">
    <property type="protein sequence ID" value="TFK25051.1"/>
    <property type="molecule type" value="Genomic_DNA"/>
</dbReference>
<comment type="subcellular location">
    <subcellularLocation>
        <location evidence="4">Nucleus</location>
        <location evidence="4">Nucleolus</location>
    </subcellularLocation>
</comment>
<dbReference type="InterPro" id="IPR021867">
    <property type="entry name" value="Bmt2/SAMTOR"/>
</dbReference>
<dbReference type="AlphaFoldDB" id="A0A5C3KWK6"/>
<evidence type="ECO:0000313" key="6">
    <source>
        <dbReference type="EMBL" id="TFK25051.1"/>
    </source>
</evidence>
<keyword evidence="2 4" id="KW-0808">Transferase</keyword>
<reference evidence="6 7" key="1">
    <citation type="journal article" date="2019" name="Nat. Ecol. Evol.">
        <title>Megaphylogeny resolves global patterns of mushroom evolution.</title>
        <authorList>
            <person name="Varga T."/>
            <person name="Krizsan K."/>
            <person name="Foldi C."/>
            <person name="Dima B."/>
            <person name="Sanchez-Garcia M."/>
            <person name="Sanchez-Ramirez S."/>
            <person name="Szollosi G.J."/>
            <person name="Szarkandi J.G."/>
            <person name="Papp V."/>
            <person name="Albert L."/>
            <person name="Andreopoulos W."/>
            <person name="Angelini C."/>
            <person name="Antonin V."/>
            <person name="Barry K.W."/>
            <person name="Bougher N.L."/>
            <person name="Buchanan P."/>
            <person name="Buyck B."/>
            <person name="Bense V."/>
            <person name="Catcheside P."/>
            <person name="Chovatia M."/>
            <person name="Cooper J."/>
            <person name="Damon W."/>
            <person name="Desjardin D."/>
            <person name="Finy P."/>
            <person name="Geml J."/>
            <person name="Haridas S."/>
            <person name="Hughes K."/>
            <person name="Justo A."/>
            <person name="Karasinski D."/>
            <person name="Kautmanova I."/>
            <person name="Kiss B."/>
            <person name="Kocsube S."/>
            <person name="Kotiranta H."/>
            <person name="LaButti K.M."/>
            <person name="Lechner B.E."/>
            <person name="Liimatainen K."/>
            <person name="Lipzen A."/>
            <person name="Lukacs Z."/>
            <person name="Mihaltcheva S."/>
            <person name="Morgado L.N."/>
            <person name="Niskanen T."/>
            <person name="Noordeloos M.E."/>
            <person name="Ohm R.A."/>
            <person name="Ortiz-Santana B."/>
            <person name="Ovrebo C."/>
            <person name="Racz N."/>
            <person name="Riley R."/>
            <person name="Savchenko A."/>
            <person name="Shiryaev A."/>
            <person name="Soop K."/>
            <person name="Spirin V."/>
            <person name="Szebenyi C."/>
            <person name="Tomsovsky M."/>
            <person name="Tulloss R.E."/>
            <person name="Uehling J."/>
            <person name="Grigoriev I.V."/>
            <person name="Vagvolgyi C."/>
            <person name="Papp T."/>
            <person name="Martin F.M."/>
            <person name="Miettinen O."/>
            <person name="Hibbett D.S."/>
            <person name="Nagy L.G."/>
        </authorList>
    </citation>
    <scope>NUCLEOTIDE SEQUENCE [LARGE SCALE GENOMIC DNA]</scope>
    <source>
        <strain evidence="6 7">CBS 121175</strain>
    </source>
</reference>
<accession>A0A5C3KWK6</accession>
<evidence type="ECO:0000256" key="5">
    <source>
        <dbReference type="SAM" id="MobiDB-lite"/>
    </source>
</evidence>
<keyword evidence="3 4" id="KW-0949">S-adenosyl-L-methionine</keyword>
<comment type="similarity">
    <text evidence="4">Belongs to the BMT2 family.</text>
</comment>
<evidence type="ECO:0000256" key="3">
    <source>
        <dbReference type="ARBA" id="ARBA00022691"/>
    </source>
</evidence>
<dbReference type="SUPFAM" id="SSF53335">
    <property type="entry name" value="S-adenosyl-L-methionine-dependent methyltransferases"/>
    <property type="match status" value="1"/>
</dbReference>
<dbReference type="PANTHER" id="PTHR21008:SF1">
    <property type="entry name" value="25S RRNA (ADENINE(2142)-N(1))-METHYLTRANSFERASE"/>
    <property type="match status" value="1"/>
</dbReference>
<dbReference type="EC" id="2.1.1.-" evidence="4"/>
<evidence type="ECO:0000313" key="7">
    <source>
        <dbReference type="Proteomes" id="UP000307440"/>
    </source>
</evidence>
<proteinExistence type="inferred from homology"/>
<dbReference type="Pfam" id="PF11968">
    <property type="entry name" value="Bmt2"/>
    <property type="match status" value="1"/>
</dbReference>
<dbReference type="Proteomes" id="UP000307440">
    <property type="component" value="Unassembled WGS sequence"/>
</dbReference>
<dbReference type="GO" id="GO:0005730">
    <property type="term" value="C:nucleolus"/>
    <property type="evidence" value="ECO:0007669"/>
    <property type="project" value="UniProtKB-SubCell"/>
</dbReference>
<comment type="function">
    <text evidence="4">S-adenosyl-L-methionine-dependent methyltransferase that specifically methylates the N(1) position of an adenine present in helix 65 in 25S rRNA.</text>
</comment>
<keyword evidence="1 4" id="KW-0489">Methyltransferase</keyword>
<keyword evidence="7" id="KW-1185">Reference proteome</keyword>
<dbReference type="Gene3D" id="3.40.50.150">
    <property type="entry name" value="Vaccinia Virus protein VP39"/>
    <property type="match status" value="1"/>
</dbReference>
<feature type="region of interest" description="Disordered" evidence="5">
    <location>
        <begin position="1"/>
        <end position="24"/>
    </location>
</feature>
<dbReference type="GO" id="GO:0016433">
    <property type="term" value="F:rRNA (adenine) methyltransferase activity"/>
    <property type="evidence" value="ECO:0007669"/>
    <property type="project" value="UniProtKB-UniRule"/>
</dbReference>
<dbReference type="HAMAP" id="MF_03044">
    <property type="entry name" value="BMT2"/>
    <property type="match status" value="1"/>
</dbReference>
<feature type="binding site" evidence="4">
    <location>
        <position position="119"/>
    </location>
    <ligand>
        <name>S-adenosyl-L-methionine</name>
        <dbReference type="ChEBI" id="CHEBI:59789"/>
    </ligand>
</feature>
<sequence length="282" mass="32206">MPKSRKRKVPIAQIDHGTTTASRPQATRTVIREFHVLLKRQAYLQKQATQDVQVTSELSLIQQRIDELGGLQRYQHMSAVGQKDDRGGGSHRLFISWLKEAGVHKVHANGNKLSLLEVGALEPDNYKTCSSWIEVSPIDLNSRHPAIKQQDFLEIDPEENREKWSAISLSLVLNFVPDATARGRMLRLAHQLLVPEGYLFVALPLPCISNSRYMTFERFQELMTCVGFVQIQEKWREGGKMIYYLYRKGPPDITNVPGLSKFGRKEVLRRGNRNNFAILLDV</sequence>
<dbReference type="OrthoDB" id="5954793at2759"/>
<evidence type="ECO:0000256" key="2">
    <source>
        <dbReference type="ARBA" id="ARBA00022679"/>
    </source>
</evidence>
<dbReference type="STRING" id="230819.A0A5C3KWK6"/>
<keyword evidence="4" id="KW-0539">Nucleus</keyword>
<name>A0A5C3KWK6_COPMA</name>
<evidence type="ECO:0000256" key="4">
    <source>
        <dbReference type="HAMAP-Rule" id="MF_03044"/>
    </source>
</evidence>
<organism evidence="6 7">
    <name type="scientific">Coprinopsis marcescibilis</name>
    <name type="common">Agaric fungus</name>
    <name type="synonym">Psathyrella marcescibilis</name>
    <dbReference type="NCBI Taxonomy" id="230819"/>
    <lineage>
        <taxon>Eukaryota</taxon>
        <taxon>Fungi</taxon>
        <taxon>Dikarya</taxon>
        <taxon>Basidiomycota</taxon>
        <taxon>Agaricomycotina</taxon>
        <taxon>Agaricomycetes</taxon>
        <taxon>Agaricomycetidae</taxon>
        <taxon>Agaricales</taxon>
        <taxon>Agaricineae</taxon>
        <taxon>Psathyrellaceae</taxon>
        <taxon>Coprinopsis</taxon>
    </lineage>
</organism>
<dbReference type="PANTHER" id="PTHR21008">
    <property type="entry name" value="S-ADENOSYLMETHIONINE SENSOR UPSTREAM OF MTORC1-RELATED"/>
    <property type="match status" value="1"/>
</dbReference>
<gene>
    <name evidence="6" type="ORF">FA15DRAFT_378160</name>
</gene>
<protein>
    <recommendedName>
        <fullName evidence="4">25S rRNA adenine-N(1) methyltransferase</fullName>
        <ecNumber evidence="4">2.1.1.-</ecNumber>
    </recommendedName>
</protein>